<dbReference type="RefSeq" id="WP_077715082.1">
    <property type="nucleotide sequence ID" value="NZ_CP019698.1"/>
</dbReference>
<dbReference type="EMBL" id="CP019698">
    <property type="protein sequence ID" value="AQS60040.1"/>
    <property type="molecule type" value="Genomic_DNA"/>
</dbReference>
<protein>
    <recommendedName>
        <fullName evidence="4">Sporulation protein</fullName>
    </recommendedName>
</protein>
<dbReference type="Pfam" id="PF14034">
    <property type="entry name" value="Spore_YtrH"/>
    <property type="match status" value="1"/>
</dbReference>
<evidence type="ECO:0000313" key="2">
    <source>
        <dbReference type="EMBL" id="AQS60040.1"/>
    </source>
</evidence>
<proteinExistence type="predicted"/>
<accession>A0A1S6IZ47</accession>
<evidence type="ECO:0008006" key="4">
    <source>
        <dbReference type="Google" id="ProtNLM"/>
    </source>
</evidence>
<feature type="transmembrane region" description="Helical" evidence="1">
    <location>
        <begin position="50"/>
        <end position="71"/>
    </location>
</feature>
<dbReference type="OrthoDB" id="2381692at2"/>
<reference evidence="2 3" key="1">
    <citation type="journal article" date="2016" name="Int. J. Syst. Evol. Microbiol.">
        <title>Desulfotomaculum ferrireducens sp. nov., a moderately thermophilic sulfate-reducing and dissimilatory Fe(III)-reducing bacterium isolated from compost.</title>
        <authorList>
            <person name="Yang G."/>
            <person name="Guo J."/>
            <person name="Zhuang L."/>
            <person name="Yuan Y."/>
            <person name="Zhou S."/>
        </authorList>
    </citation>
    <scope>NUCLEOTIDE SEQUENCE [LARGE SCALE GENOMIC DNA]</scope>
    <source>
        <strain evidence="2 3">GSS09</strain>
    </source>
</reference>
<feature type="transmembrane region" description="Helical" evidence="1">
    <location>
        <begin position="83"/>
        <end position="103"/>
    </location>
</feature>
<dbReference type="InterPro" id="IPR025689">
    <property type="entry name" value="Spore_YtrH"/>
</dbReference>
<name>A0A1S6IZ47_9FIRM</name>
<dbReference type="STRING" id="1833852.B0537_13740"/>
<dbReference type="Proteomes" id="UP000189464">
    <property type="component" value="Chromosome"/>
</dbReference>
<keyword evidence="1" id="KW-0812">Transmembrane</keyword>
<keyword evidence="1" id="KW-1133">Transmembrane helix</keyword>
<feature type="transmembrane region" description="Helical" evidence="1">
    <location>
        <begin position="9"/>
        <end position="30"/>
    </location>
</feature>
<evidence type="ECO:0000313" key="3">
    <source>
        <dbReference type="Proteomes" id="UP000189464"/>
    </source>
</evidence>
<keyword evidence="1" id="KW-0472">Membrane</keyword>
<organism evidence="2 3">
    <name type="scientific">Desulforamulus ferrireducens</name>
    <dbReference type="NCBI Taxonomy" id="1833852"/>
    <lineage>
        <taxon>Bacteria</taxon>
        <taxon>Bacillati</taxon>
        <taxon>Bacillota</taxon>
        <taxon>Clostridia</taxon>
        <taxon>Eubacteriales</taxon>
        <taxon>Peptococcaceae</taxon>
        <taxon>Desulforamulus</taxon>
    </lineage>
</organism>
<sequence>MDTFEHKMLLIFFTALGIMIGSVLIGSLAAILVREPSLGVALKLARDMKIWAIAAAIGGTFSTFEIFESGLFNGEVRAVIKQIFYIISALAGTQVGYYLILALSGGSTE</sequence>
<keyword evidence="3" id="KW-1185">Reference proteome</keyword>
<dbReference type="AlphaFoldDB" id="A0A1S6IZ47"/>
<evidence type="ECO:0000256" key="1">
    <source>
        <dbReference type="SAM" id="Phobius"/>
    </source>
</evidence>
<gene>
    <name evidence="2" type="ORF">B0537_13740</name>
</gene>
<dbReference type="KEGG" id="dfg:B0537_13740"/>